<proteinExistence type="predicted"/>
<keyword evidence="2" id="KW-1185">Reference proteome</keyword>
<dbReference type="EMBL" id="JBHLWI010000053">
    <property type="protein sequence ID" value="MFC0264418.1"/>
    <property type="molecule type" value="Genomic_DNA"/>
</dbReference>
<dbReference type="Proteomes" id="UP001589797">
    <property type="component" value="Unassembled WGS sequence"/>
</dbReference>
<accession>A0ABV6FX61</accession>
<name>A0ABV6FX61_9BACT</name>
<protein>
    <submittedName>
        <fullName evidence="1">Molecular chaperone DnaJ</fullName>
    </submittedName>
</protein>
<comment type="caution">
    <text evidence="1">The sequence shown here is derived from an EMBL/GenBank/DDBJ whole genome shotgun (WGS) entry which is preliminary data.</text>
</comment>
<evidence type="ECO:0000313" key="1">
    <source>
        <dbReference type="EMBL" id="MFC0264418.1"/>
    </source>
</evidence>
<organism evidence="1 2">
    <name type="scientific">Fontibacter flavus</name>
    <dbReference type="NCBI Taxonomy" id="654838"/>
    <lineage>
        <taxon>Bacteria</taxon>
        <taxon>Pseudomonadati</taxon>
        <taxon>Bacteroidota</taxon>
        <taxon>Cytophagia</taxon>
        <taxon>Cytophagales</taxon>
        <taxon>Cyclobacteriaceae</taxon>
        <taxon>Fontibacter</taxon>
    </lineage>
</organism>
<dbReference type="RefSeq" id="WP_382388965.1">
    <property type="nucleotide sequence ID" value="NZ_JBHLWI010000053.1"/>
</dbReference>
<reference evidence="1 2" key="1">
    <citation type="submission" date="2024-09" db="EMBL/GenBank/DDBJ databases">
        <authorList>
            <person name="Sun Q."/>
            <person name="Mori K."/>
        </authorList>
    </citation>
    <scope>NUCLEOTIDE SEQUENCE [LARGE SCALE GENOMIC DNA]</scope>
    <source>
        <strain evidence="1 2">CCM 7650</strain>
    </source>
</reference>
<dbReference type="SUPFAM" id="SSF48452">
    <property type="entry name" value="TPR-like"/>
    <property type="match status" value="1"/>
</dbReference>
<dbReference type="InterPro" id="IPR011990">
    <property type="entry name" value="TPR-like_helical_dom_sf"/>
</dbReference>
<dbReference type="Gene3D" id="1.25.40.10">
    <property type="entry name" value="Tetratricopeptide repeat domain"/>
    <property type="match status" value="1"/>
</dbReference>
<dbReference type="PANTHER" id="PTHR15852:SF54">
    <property type="entry name" value="PROTEIN SSUH2 HOMOLOG"/>
    <property type="match status" value="1"/>
</dbReference>
<dbReference type="PANTHER" id="PTHR15852">
    <property type="entry name" value="PLASTID TRANSCRIPTIONALLY ACTIVE PROTEIN"/>
    <property type="match status" value="1"/>
</dbReference>
<sequence>MNILNNLKIKFRPALIFAFLIFLLTITESSAQVRPALGGGSRLYSNALAEMENGDYEKANTFFRQIIESGLPISPEMPYFFAVTLYELKQYDNSLNFIKRYLQINGRNAEKYDEAKELEQKLEEPIRAILACNFCSNQGYRIHTCPTCEGKKQINQTCSLCKGRGIVGCNKCFGKGLLTKRNVFNIIEYYECDKCNGEGKHTCPTCDGNLTEFSDCKTCQGHGFIQSEEICDHQPSPRHMSLLFEKMKQLHSQ</sequence>
<dbReference type="InterPro" id="IPR036410">
    <property type="entry name" value="HSP_DnaJ_Cys-rich_dom_sf"/>
</dbReference>
<gene>
    <name evidence="1" type="ORF">ACFFIP_17155</name>
</gene>
<dbReference type="SUPFAM" id="SSF57938">
    <property type="entry name" value="DnaJ/Hsp40 cysteine-rich domain"/>
    <property type="match status" value="1"/>
</dbReference>
<evidence type="ECO:0000313" key="2">
    <source>
        <dbReference type="Proteomes" id="UP001589797"/>
    </source>
</evidence>